<feature type="chain" id="PRO_5012227283" evidence="5">
    <location>
        <begin position="29"/>
        <end position="335"/>
    </location>
</feature>
<evidence type="ECO:0000256" key="1">
    <source>
        <dbReference type="ARBA" id="ARBA00004418"/>
    </source>
</evidence>
<evidence type="ECO:0000313" key="6">
    <source>
        <dbReference type="EMBL" id="APE45293.1"/>
    </source>
</evidence>
<keyword evidence="7" id="KW-1185">Reference proteome</keyword>
<dbReference type="OrthoDB" id="8673861at2"/>
<dbReference type="CDD" id="cd13603">
    <property type="entry name" value="PBP2_TRAP_Siap_TeaA_like"/>
    <property type="match status" value="1"/>
</dbReference>
<reference evidence="6 7" key="1">
    <citation type="submission" date="2016-11" db="EMBL/GenBank/DDBJ databases">
        <title>Complete genome sequence of Sulfitobacter sp. AM1-D1, a toxic bacteria associated with marine dinoflagellate Alexandrium minutum in East China Sea.</title>
        <authorList>
            <person name="Yang Q."/>
            <person name="Zhang X."/>
            <person name="Tian X."/>
        </authorList>
    </citation>
    <scope>NUCLEOTIDE SEQUENCE [LARGE SCALE GENOMIC DNA]</scope>
    <source>
        <strain evidence="6 7">AM1-D1</strain>
    </source>
</reference>
<dbReference type="EMBL" id="CP018076">
    <property type="protein sequence ID" value="APE45293.1"/>
    <property type="molecule type" value="Genomic_DNA"/>
</dbReference>
<evidence type="ECO:0000256" key="3">
    <source>
        <dbReference type="ARBA" id="ARBA00022764"/>
    </source>
</evidence>
<feature type="coiled-coil region" evidence="4">
    <location>
        <begin position="263"/>
        <end position="290"/>
    </location>
</feature>
<keyword evidence="2 5" id="KW-0732">Signal</keyword>
<evidence type="ECO:0000256" key="2">
    <source>
        <dbReference type="ARBA" id="ARBA00022729"/>
    </source>
</evidence>
<dbReference type="GO" id="GO:0042597">
    <property type="term" value="C:periplasmic space"/>
    <property type="evidence" value="ECO:0007669"/>
    <property type="project" value="UniProtKB-SubCell"/>
</dbReference>
<evidence type="ECO:0000313" key="7">
    <source>
        <dbReference type="Proteomes" id="UP000181897"/>
    </source>
</evidence>
<dbReference type="NCBIfam" id="NF037995">
    <property type="entry name" value="TRAP_S1"/>
    <property type="match status" value="1"/>
</dbReference>
<accession>A0A1J0WM16</accession>
<keyword evidence="4" id="KW-0175">Coiled coil</keyword>
<dbReference type="PANTHER" id="PTHR33376:SF4">
    <property type="entry name" value="SIALIC ACID-BINDING PERIPLASMIC PROTEIN SIAP"/>
    <property type="match status" value="1"/>
</dbReference>
<dbReference type="Proteomes" id="UP000181897">
    <property type="component" value="Chromosome"/>
</dbReference>
<dbReference type="KEGG" id="suam:BOO69_04640"/>
<proteinExistence type="predicted"/>
<keyword evidence="3" id="KW-0574">Periplasm</keyword>
<dbReference type="PANTHER" id="PTHR33376">
    <property type="match status" value="1"/>
</dbReference>
<evidence type="ECO:0000256" key="4">
    <source>
        <dbReference type="SAM" id="Coils"/>
    </source>
</evidence>
<comment type="subcellular location">
    <subcellularLocation>
        <location evidence="1">Periplasm</location>
    </subcellularLocation>
</comment>
<dbReference type="Gene3D" id="3.40.190.170">
    <property type="entry name" value="Bacterial extracellular solute-binding protein, family 7"/>
    <property type="match status" value="1"/>
</dbReference>
<dbReference type="STRING" id="1917485.BOO69_04640"/>
<dbReference type="InterPro" id="IPR038404">
    <property type="entry name" value="TRAP_DctP_sf"/>
</dbReference>
<evidence type="ECO:0000256" key="5">
    <source>
        <dbReference type="SAM" id="SignalP"/>
    </source>
</evidence>
<sequence>MLKRNFLKFASTTALSLGVALSALPALAQDVTMNLGFGAPETSIYGRFGTLFKDNLEEMSDGAIEVKLRCCNQISTEDDAFKAMQLGTVDGFIITANNVSPHWPLMDVTVLPYIFQDGDHLLRVLDGEVGQEIKDQLQAETSVHLLAYGPALYRDFYNSVRPINTMADMEGLKIRVPKNEVMIATFEAFGAEPVPLAWSETPTALQTGTVDGGDNGTSFIRDMKFYEFEPHLVILEHFVSMSPLFASDAFMKRLTDEQRQWVLDAADAAGKELREQVENETQEIREWLATEGGMAMTTPDKADFIAAAEKIQNEFAEARGPEFVELVGKIQAAAK</sequence>
<gene>
    <name evidence="6" type="ORF">BOO69_04640</name>
</gene>
<protein>
    <submittedName>
        <fullName evidence="6">C4-dicarboxylate ABC transporter substrate-binding protein</fullName>
    </submittedName>
</protein>
<feature type="signal peptide" evidence="5">
    <location>
        <begin position="1"/>
        <end position="28"/>
    </location>
</feature>
<dbReference type="AlphaFoldDB" id="A0A1J0WM16"/>
<name>A0A1J0WM16_9RHOB</name>
<dbReference type="GO" id="GO:0055085">
    <property type="term" value="P:transmembrane transport"/>
    <property type="evidence" value="ECO:0007669"/>
    <property type="project" value="InterPro"/>
</dbReference>
<organism evidence="6 7">
    <name type="scientific">Sulfitobacter alexandrii</name>
    <dbReference type="NCBI Taxonomy" id="1917485"/>
    <lineage>
        <taxon>Bacteria</taxon>
        <taxon>Pseudomonadati</taxon>
        <taxon>Pseudomonadota</taxon>
        <taxon>Alphaproteobacteria</taxon>
        <taxon>Rhodobacterales</taxon>
        <taxon>Roseobacteraceae</taxon>
        <taxon>Sulfitobacter</taxon>
    </lineage>
</organism>
<dbReference type="InterPro" id="IPR018389">
    <property type="entry name" value="DctP_fam"/>
</dbReference>
<dbReference type="Pfam" id="PF03480">
    <property type="entry name" value="DctP"/>
    <property type="match status" value="1"/>
</dbReference>